<dbReference type="InterPro" id="IPR012988">
    <property type="entry name" value="Ribosomal_uL30_N_euk"/>
</dbReference>
<keyword evidence="10" id="KW-1185">Reference proteome</keyword>
<dbReference type="OrthoDB" id="28644at2759"/>
<dbReference type="PANTHER" id="PTHR11524:SF16">
    <property type="entry name" value="LARGE RIBOSOMAL SUBUNIT PROTEIN UL30"/>
    <property type="match status" value="1"/>
</dbReference>
<dbReference type="InterPro" id="IPR039699">
    <property type="entry name" value="Ribosomal_uL30"/>
</dbReference>
<dbReference type="InterPro" id="IPR016082">
    <property type="entry name" value="Ribosomal_uL30_ferredoxin-like"/>
</dbReference>
<dbReference type="FunCoup" id="A0A7R8YUH5">
    <property type="interactions" value="1199"/>
</dbReference>
<evidence type="ECO:0000313" key="10">
    <source>
        <dbReference type="Proteomes" id="UP000594454"/>
    </source>
</evidence>
<reference evidence="9 10" key="1">
    <citation type="submission" date="2020-11" db="EMBL/GenBank/DDBJ databases">
        <authorList>
            <person name="Wallbank WR R."/>
            <person name="Pardo Diaz C."/>
            <person name="Kozak K."/>
            <person name="Martin S."/>
            <person name="Jiggins C."/>
            <person name="Moest M."/>
            <person name="Warren A I."/>
            <person name="Generalovic N T."/>
            <person name="Byers J.R.P. K."/>
            <person name="Montejo-Kovacevich G."/>
            <person name="Yen C E."/>
        </authorList>
    </citation>
    <scope>NUCLEOTIDE SEQUENCE [LARGE SCALE GENOMIC DNA]</scope>
</reference>
<sequence>MVAVDKKKAAAKKLPAVPESKLKVQQKRICARASLINRKLKKQAKISLRKRENFLRAEKYAHEYAKAERREVTLRRFAKKRGLYYVAGEPKLAFVMRIRGINKVAPKVRKVLQLFRLRQINNGVFIKLNKATINMLRICEPYITWGYPNLKSVRELIYKRGFVKHNKQRNPITDNFVIERKMLKKYNFQCVEDLVHEIYTVGPKFKYASNFLWPFKLNTPTGGWRKKNNHYVEGGDFGNREDKINKLLRKMV</sequence>
<dbReference type="GO" id="GO:0000463">
    <property type="term" value="P:maturation of LSU-rRNA from tricistronic rRNA transcript (SSU-rRNA, 5.8S rRNA, LSU-rRNA)"/>
    <property type="evidence" value="ECO:0007669"/>
    <property type="project" value="TreeGrafter"/>
</dbReference>
<feature type="domain" description="Large ribosomal subunit protein uL30 N-terminal eukaryotes" evidence="8">
    <location>
        <begin position="17"/>
        <end position="86"/>
    </location>
</feature>
<evidence type="ECO:0000259" key="8">
    <source>
        <dbReference type="Pfam" id="PF08079"/>
    </source>
</evidence>
<dbReference type="GO" id="GO:0003723">
    <property type="term" value="F:RNA binding"/>
    <property type="evidence" value="ECO:0007669"/>
    <property type="project" value="InterPro"/>
</dbReference>
<keyword evidence="3" id="KW-0687">Ribonucleoprotein</keyword>
<evidence type="ECO:0000256" key="6">
    <source>
        <dbReference type="ARBA" id="ARBA00055388"/>
    </source>
</evidence>
<evidence type="ECO:0000256" key="1">
    <source>
        <dbReference type="ARBA" id="ARBA00007594"/>
    </source>
</evidence>
<evidence type="ECO:0000256" key="3">
    <source>
        <dbReference type="ARBA" id="ARBA00023274"/>
    </source>
</evidence>
<dbReference type="Pfam" id="PF08079">
    <property type="entry name" value="Ribosomal_L30_N"/>
    <property type="match status" value="1"/>
</dbReference>
<evidence type="ECO:0000256" key="5">
    <source>
        <dbReference type="ARBA" id="ARBA00041271"/>
    </source>
</evidence>
<dbReference type="FunFam" id="3.30.1390.20:FF:000003">
    <property type="entry name" value="60S ribosomal protein L7"/>
    <property type="match status" value="1"/>
</dbReference>
<dbReference type="InterPro" id="IPR005998">
    <property type="entry name" value="Ribosomal_uL30_euk"/>
</dbReference>
<dbReference type="CDD" id="cd01657">
    <property type="entry name" value="Ribosomal_L7_archeal_euk"/>
    <property type="match status" value="1"/>
</dbReference>
<dbReference type="InParanoid" id="A0A7R8YUH5"/>
<comment type="function">
    <text evidence="6">Binds to G-rich structures in 28S rRNA and in mRNAs. Plays a regulatory role in the translation apparatus; inhibits cell-free translation of mRNAs.</text>
</comment>
<dbReference type="OMA" id="IVEPWIA"/>
<evidence type="ECO:0000313" key="9">
    <source>
        <dbReference type="EMBL" id="CAD7086197.1"/>
    </source>
</evidence>
<dbReference type="AlphaFoldDB" id="A0A7R8YUH5"/>
<proteinExistence type="inferred from homology"/>
<organism evidence="9 10">
    <name type="scientific">Hermetia illucens</name>
    <name type="common">Black soldier fly</name>
    <dbReference type="NCBI Taxonomy" id="343691"/>
    <lineage>
        <taxon>Eukaryota</taxon>
        <taxon>Metazoa</taxon>
        <taxon>Ecdysozoa</taxon>
        <taxon>Arthropoda</taxon>
        <taxon>Hexapoda</taxon>
        <taxon>Insecta</taxon>
        <taxon>Pterygota</taxon>
        <taxon>Neoptera</taxon>
        <taxon>Endopterygota</taxon>
        <taxon>Diptera</taxon>
        <taxon>Brachycera</taxon>
        <taxon>Stratiomyomorpha</taxon>
        <taxon>Stratiomyidae</taxon>
        <taxon>Hermetiinae</taxon>
        <taxon>Hermetia</taxon>
    </lineage>
</organism>
<dbReference type="InterPro" id="IPR036919">
    <property type="entry name" value="Ribo_uL30_ferredoxin-like_sf"/>
</dbReference>
<evidence type="ECO:0000256" key="2">
    <source>
        <dbReference type="ARBA" id="ARBA00022980"/>
    </source>
</evidence>
<protein>
    <recommendedName>
        <fullName evidence="4">Large ribosomal subunit protein uL30</fullName>
    </recommendedName>
    <alternativeName>
        <fullName evidence="5">60S ribosomal protein L7</fullName>
    </alternativeName>
</protein>
<name>A0A7R8YUH5_HERIL</name>
<dbReference type="EMBL" id="LR899011">
    <property type="protein sequence ID" value="CAD7086197.1"/>
    <property type="molecule type" value="Genomic_DNA"/>
</dbReference>
<dbReference type="PANTHER" id="PTHR11524">
    <property type="entry name" value="60S RIBOSOMAL PROTEIN L7"/>
    <property type="match status" value="1"/>
</dbReference>
<dbReference type="FunFam" id="3.30.1390.20:FF:000002">
    <property type="entry name" value="60S ribosomal protein L7"/>
    <property type="match status" value="1"/>
</dbReference>
<dbReference type="GO" id="GO:0022625">
    <property type="term" value="C:cytosolic large ribosomal subunit"/>
    <property type="evidence" value="ECO:0007669"/>
    <property type="project" value="TreeGrafter"/>
</dbReference>
<gene>
    <name evidence="9" type="ORF">HERILL_LOCUS8989</name>
</gene>
<dbReference type="InterPro" id="IPR035808">
    <property type="entry name" value="Ribosomal_uL30_euk_arc"/>
</dbReference>
<dbReference type="NCBIfam" id="TIGR01310">
    <property type="entry name" value="uL30_euk"/>
    <property type="match status" value="1"/>
</dbReference>
<comment type="similarity">
    <text evidence="1">Belongs to the universal ribosomal protein uL30 family.</text>
</comment>
<accession>A0A7R8YUH5</accession>
<dbReference type="Gene3D" id="3.30.1390.20">
    <property type="entry name" value="Ribosomal protein L30, ferredoxin-like fold domain"/>
    <property type="match status" value="1"/>
</dbReference>
<dbReference type="Proteomes" id="UP000594454">
    <property type="component" value="Chromosome 3"/>
</dbReference>
<feature type="domain" description="Large ribosomal subunit protein uL30-like ferredoxin-like fold" evidence="7">
    <location>
        <begin position="93"/>
        <end position="143"/>
    </location>
</feature>
<evidence type="ECO:0000259" key="7">
    <source>
        <dbReference type="Pfam" id="PF00327"/>
    </source>
</evidence>
<evidence type="ECO:0000256" key="4">
    <source>
        <dbReference type="ARBA" id="ARBA00040575"/>
    </source>
</evidence>
<dbReference type="Pfam" id="PF00327">
    <property type="entry name" value="Ribosomal_L30"/>
    <property type="match status" value="1"/>
</dbReference>
<dbReference type="SUPFAM" id="SSF55129">
    <property type="entry name" value="Ribosomal protein L30p/L7e"/>
    <property type="match status" value="1"/>
</dbReference>
<keyword evidence="2" id="KW-0689">Ribosomal protein</keyword>
<dbReference type="GO" id="GO:0003735">
    <property type="term" value="F:structural constituent of ribosome"/>
    <property type="evidence" value="ECO:0007669"/>
    <property type="project" value="TreeGrafter"/>
</dbReference>